<dbReference type="Gene3D" id="1.20.1070.10">
    <property type="entry name" value="Rhodopsin 7-helix transmembrane proteins"/>
    <property type="match status" value="1"/>
</dbReference>
<sequence>MLLCLIILTCCCAKIFNRLRRQEMQVHSHFQQGQQNTGLEATLNITQYKKTVSSALCVQIAFLFCYIPHLGTLLLLRILFVYLNSSLNPFLYCGKKRAVRKEIKSII</sequence>
<evidence type="ECO:0008006" key="4">
    <source>
        <dbReference type="Google" id="ProtNLM"/>
    </source>
</evidence>
<dbReference type="AlphaFoldDB" id="A0AAU9XQW1"/>
<protein>
    <recommendedName>
        <fullName evidence="4">G-protein coupled receptors family 1 profile domain-containing protein</fullName>
    </recommendedName>
</protein>
<dbReference type="SUPFAM" id="SSF81321">
    <property type="entry name" value="Family A G protein-coupled receptor-like"/>
    <property type="match status" value="1"/>
</dbReference>
<name>A0AAU9XQW1_9CNID</name>
<proteinExistence type="predicted"/>
<evidence type="ECO:0000313" key="2">
    <source>
        <dbReference type="EMBL" id="CAH3155224.1"/>
    </source>
</evidence>
<keyword evidence="1" id="KW-0472">Membrane</keyword>
<dbReference type="Proteomes" id="UP001159428">
    <property type="component" value="Unassembled WGS sequence"/>
</dbReference>
<keyword evidence="1" id="KW-0812">Transmembrane</keyword>
<reference evidence="2 3" key="1">
    <citation type="submission" date="2022-05" db="EMBL/GenBank/DDBJ databases">
        <authorList>
            <consortium name="Genoscope - CEA"/>
            <person name="William W."/>
        </authorList>
    </citation>
    <scope>NUCLEOTIDE SEQUENCE [LARGE SCALE GENOMIC DNA]</scope>
</reference>
<dbReference type="CDD" id="cd00637">
    <property type="entry name" value="7tm_classA_rhodopsin-like"/>
    <property type="match status" value="1"/>
</dbReference>
<gene>
    <name evidence="2" type="ORF">PMEA_00027884</name>
</gene>
<evidence type="ECO:0000256" key="1">
    <source>
        <dbReference type="SAM" id="Phobius"/>
    </source>
</evidence>
<evidence type="ECO:0000313" key="3">
    <source>
        <dbReference type="Proteomes" id="UP001159428"/>
    </source>
</evidence>
<keyword evidence="3" id="KW-1185">Reference proteome</keyword>
<comment type="caution">
    <text evidence="2">The sequence shown here is derived from an EMBL/GenBank/DDBJ whole genome shotgun (WGS) entry which is preliminary data.</text>
</comment>
<dbReference type="EMBL" id="CALNXJ010000057">
    <property type="protein sequence ID" value="CAH3155224.1"/>
    <property type="molecule type" value="Genomic_DNA"/>
</dbReference>
<feature type="transmembrane region" description="Helical" evidence="1">
    <location>
        <begin position="60"/>
        <end position="83"/>
    </location>
</feature>
<organism evidence="2 3">
    <name type="scientific">Pocillopora meandrina</name>
    <dbReference type="NCBI Taxonomy" id="46732"/>
    <lineage>
        <taxon>Eukaryota</taxon>
        <taxon>Metazoa</taxon>
        <taxon>Cnidaria</taxon>
        <taxon>Anthozoa</taxon>
        <taxon>Hexacorallia</taxon>
        <taxon>Scleractinia</taxon>
        <taxon>Astrocoeniina</taxon>
        <taxon>Pocilloporidae</taxon>
        <taxon>Pocillopora</taxon>
    </lineage>
</organism>
<keyword evidence="1" id="KW-1133">Transmembrane helix</keyword>
<feature type="non-terminal residue" evidence="2">
    <location>
        <position position="107"/>
    </location>
</feature>
<accession>A0AAU9XQW1</accession>